<evidence type="ECO:0000259" key="2">
    <source>
        <dbReference type="PROSITE" id="PS50994"/>
    </source>
</evidence>
<organism evidence="3 4">
    <name type="scientific">Vitis vinifera</name>
    <name type="common">Grape</name>
    <dbReference type="NCBI Taxonomy" id="29760"/>
    <lineage>
        <taxon>Eukaryota</taxon>
        <taxon>Viridiplantae</taxon>
        <taxon>Streptophyta</taxon>
        <taxon>Embryophyta</taxon>
        <taxon>Tracheophyta</taxon>
        <taxon>Spermatophyta</taxon>
        <taxon>Magnoliopsida</taxon>
        <taxon>eudicotyledons</taxon>
        <taxon>Gunneridae</taxon>
        <taxon>Pentapetalae</taxon>
        <taxon>rosids</taxon>
        <taxon>Vitales</taxon>
        <taxon>Vitaceae</taxon>
        <taxon>Viteae</taxon>
        <taxon>Vitis</taxon>
    </lineage>
</organism>
<dbReference type="InterPro" id="IPR036397">
    <property type="entry name" value="RNaseH_sf"/>
</dbReference>
<dbReference type="Gene3D" id="3.30.70.270">
    <property type="match status" value="2"/>
</dbReference>
<dbReference type="Pfam" id="PF17919">
    <property type="entry name" value="RT_RNaseH_2"/>
    <property type="match status" value="1"/>
</dbReference>
<dbReference type="GO" id="GO:0015074">
    <property type="term" value="P:DNA integration"/>
    <property type="evidence" value="ECO:0007669"/>
    <property type="project" value="InterPro"/>
</dbReference>
<reference evidence="3 4" key="1">
    <citation type="journal article" date="2018" name="PLoS Genet.">
        <title>Population sequencing reveals clonal diversity and ancestral inbreeding in the grapevine cultivar Chardonnay.</title>
        <authorList>
            <person name="Roach M.J."/>
            <person name="Johnson D.L."/>
            <person name="Bohlmann J."/>
            <person name="van Vuuren H.J."/>
            <person name="Jones S.J."/>
            <person name="Pretorius I.S."/>
            <person name="Schmidt S.A."/>
            <person name="Borneman A.R."/>
        </authorList>
    </citation>
    <scope>NUCLEOTIDE SEQUENCE [LARGE SCALE GENOMIC DNA]</scope>
    <source>
        <strain evidence="4">cv. Chardonnay</strain>
        <tissue evidence="3">Leaf</tissue>
    </source>
</reference>
<dbReference type="InterPro" id="IPR043128">
    <property type="entry name" value="Rev_trsase/Diguanyl_cyclase"/>
</dbReference>
<gene>
    <name evidence="3" type="primary">TY3B-I_209</name>
    <name evidence="3" type="ORF">CK203_046938</name>
</gene>
<dbReference type="Gene3D" id="3.30.420.10">
    <property type="entry name" value="Ribonuclease H-like superfamily/Ribonuclease H"/>
    <property type="match status" value="1"/>
</dbReference>
<dbReference type="PANTHER" id="PTHR37984">
    <property type="entry name" value="PROTEIN CBG26694"/>
    <property type="match status" value="1"/>
</dbReference>
<evidence type="ECO:0000256" key="1">
    <source>
        <dbReference type="ARBA" id="ARBA00023268"/>
    </source>
</evidence>
<dbReference type="Gene3D" id="1.10.340.70">
    <property type="match status" value="1"/>
</dbReference>
<sequence>MDDFKMVLGMDFLQKVKVVPLHFLRSMAILEEENPCVVPTVTKGTLKTPMLSAMQVKKGLKREEVTYLATLKEERDDGSGEPMPKEIEGVLDEFKDVMPPELPKRLPLRREEDHKIELEPGAKPPAMGPYRMTPPELEELRRQLKELLDAGFIQPSKAPYGVPALFQKKHDGSLQMCIDYRTLNKVTVKNKYPIPLIADLFDQLGRAKYFTKLDLRSDYYQVRIAEGDEPKTTCVTRYGLYEFLVMPFGLTNAPAMFYTLMNKIFHPYLDKFVVNELYLKKEKCSFAKEEVSFLGHRIRDGKLMMDDNKVKAIQEWDPPTKVPQLRSFLGLVNYYRRCQQAFEDLKKAVTEEPVLALPDHTKVFEVHIDASDFAIGGVLMQERHLIAFESRKLNDTERRYTIDNVVTSYFQTQKKLSPKQARWQDFLAEFNYTLEYKPGSANHVADALSRKAELASMTSQPQGDIMDLLKEGLQHDPVTKNLIALAHEGKTKQFWVEDDLLYTKGRRLYVPKWGNIRRNLIKECHDTKWTGHPRQRRTRRQPRGLLEPLPITERPWDNVTMEFIIGLPKSEDSGSIIVVVDRFSKYATIIAAPTNCTAEEMVRLFLKHVVKYWGLPKFIISDWDPRFTGKFWTELFKLMGSELHFSTSFHPQTDGQIERVNALLELYLRHFVSANQKDWAKLLDIAQFSYNLQRSEATNKCPFELATGQQPLTPHTLTIGYTGRSPVAFKFAKGVARAS</sequence>
<feature type="domain" description="Integrase catalytic" evidence="2">
    <location>
        <begin position="551"/>
        <end position="710"/>
    </location>
</feature>
<dbReference type="CDD" id="cd09274">
    <property type="entry name" value="RNase_HI_RT_Ty3"/>
    <property type="match status" value="1"/>
</dbReference>
<dbReference type="InterPro" id="IPR012337">
    <property type="entry name" value="RNaseH-like_sf"/>
</dbReference>
<dbReference type="InterPro" id="IPR001584">
    <property type="entry name" value="Integrase_cat-core"/>
</dbReference>
<dbReference type="CDD" id="cd01647">
    <property type="entry name" value="RT_LTR"/>
    <property type="match status" value="1"/>
</dbReference>
<dbReference type="InterPro" id="IPR041577">
    <property type="entry name" value="RT_RNaseH_2"/>
</dbReference>
<dbReference type="PANTHER" id="PTHR37984:SF5">
    <property type="entry name" value="PROTEIN NYNRIN-LIKE"/>
    <property type="match status" value="1"/>
</dbReference>
<dbReference type="InterPro" id="IPR000477">
    <property type="entry name" value="RT_dom"/>
</dbReference>
<accession>A0A438HE73</accession>
<proteinExistence type="predicted"/>
<dbReference type="SUPFAM" id="SSF56672">
    <property type="entry name" value="DNA/RNA polymerases"/>
    <property type="match status" value="1"/>
</dbReference>
<comment type="caution">
    <text evidence="3">The sequence shown here is derived from an EMBL/GenBank/DDBJ whole genome shotgun (WGS) entry which is preliminary data.</text>
</comment>
<dbReference type="AlphaFoldDB" id="A0A438HE73"/>
<dbReference type="InterPro" id="IPR043502">
    <property type="entry name" value="DNA/RNA_pol_sf"/>
</dbReference>
<evidence type="ECO:0000313" key="3">
    <source>
        <dbReference type="EMBL" id="RVW82762.1"/>
    </source>
</evidence>
<dbReference type="Proteomes" id="UP000288805">
    <property type="component" value="Unassembled WGS sequence"/>
</dbReference>
<dbReference type="PROSITE" id="PS50994">
    <property type="entry name" value="INTEGRASE"/>
    <property type="match status" value="1"/>
</dbReference>
<dbReference type="GO" id="GO:0003824">
    <property type="term" value="F:catalytic activity"/>
    <property type="evidence" value="ECO:0007669"/>
    <property type="project" value="UniProtKB-KW"/>
</dbReference>
<dbReference type="Gene3D" id="3.10.10.10">
    <property type="entry name" value="HIV Type 1 Reverse Transcriptase, subunit A, domain 1"/>
    <property type="match status" value="1"/>
</dbReference>
<dbReference type="GO" id="GO:0003676">
    <property type="term" value="F:nucleic acid binding"/>
    <property type="evidence" value="ECO:0007669"/>
    <property type="project" value="InterPro"/>
</dbReference>
<keyword evidence="1" id="KW-0511">Multifunctional enzyme</keyword>
<evidence type="ECO:0000313" key="4">
    <source>
        <dbReference type="Proteomes" id="UP000288805"/>
    </source>
</evidence>
<dbReference type="EMBL" id="QGNW01000236">
    <property type="protein sequence ID" value="RVW82762.1"/>
    <property type="molecule type" value="Genomic_DNA"/>
</dbReference>
<dbReference type="SUPFAM" id="SSF53098">
    <property type="entry name" value="Ribonuclease H-like"/>
    <property type="match status" value="1"/>
</dbReference>
<name>A0A438HE73_VITVI</name>
<protein>
    <submittedName>
        <fullName evidence="3">Transposon Ty3-I Gag-Pol polyprotein</fullName>
    </submittedName>
</protein>
<dbReference type="InterPro" id="IPR050951">
    <property type="entry name" value="Retrovirus_Pol_polyprotein"/>
</dbReference>
<dbReference type="Pfam" id="PF00078">
    <property type="entry name" value="RVT_1"/>
    <property type="match status" value="1"/>
</dbReference>